<dbReference type="Proteomes" id="UP000807342">
    <property type="component" value="Unassembled WGS sequence"/>
</dbReference>
<comment type="caution">
    <text evidence="1">The sequence shown here is derived from an EMBL/GenBank/DDBJ whole genome shotgun (WGS) entry which is preliminary data.</text>
</comment>
<dbReference type="EMBL" id="MU151154">
    <property type="protein sequence ID" value="KAF9448642.1"/>
    <property type="molecule type" value="Genomic_DNA"/>
</dbReference>
<proteinExistence type="predicted"/>
<gene>
    <name evidence="1" type="ORF">P691DRAFT_31712</name>
</gene>
<evidence type="ECO:0000313" key="1">
    <source>
        <dbReference type="EMBL" id="KAF9448642.1"/>
    </source>
</evidence>
<keyword evidence="2" id="KW-1185">Reference proteome</keyword>
<evidence type="ECO:0000313" key="2">
    <source>
        <dbReference type="Proteomes" id="UP000807342"/>
    </source>
</evidence>
<sequence>MKMIDIGEGIRKAVHLRSLTLTGPGYPARPISIGVLMIILNNPNLDSVALCFGDTLPETETSQVMIDSHRFMRFMVSRNQSYEQPKRLLIKEVRKVPDVTWVCQCVKEIPEDPDLPFIYGEPSLWFTYTTF</sequence>
<organism evidence="1 2">
    <name type="scientific">Macrolepiota fuliginosa MF-IS2</name>
    <dbReference type="NCBI Taxonomy" id="1400762"/>
    <lineage>
        <taxon>Eukaryota</taxon>
        <taxon>Fungi</taxon>
        <taxon>Dikarya</taxon>
        <taxon>Basidiomycota</taxon>
        <taxon>Agaricomycotina</taxon>
        <taxon>Agaricomycetes</taxon>
        <taxon>Agaricomycetidae</taxon>
        <taxon>Agaricales</taxon>
        <taxon>Agaricineae</taxon>
        <taxon>Agaricaceae</taxon>
        <taxon>Macrolepiota</taxon>
    </lineage>
</organism>
<reference evidence="1" key="1">
    <citation type="submission" date="2020-11" db="EMBL/GenBank/DDBJ databases">
        <authorList>
            <consortium name="DOE Joint Genome Institute"/>
            <person name="Ahrendt S."/>
            <person name="Riley R."/>
            <person name="Andreopoulos W."/>
            <person name="Labutti K."/>
            <person name="Pangilinan J."/>
            <person name="Ruiz-Duenas F.J."/>
            <person name="Barrasa J.M."/>
            <person name="Sanchez-Garcia M."/>
            <person name="Camarero S."/>
            <person name="Miyauchi S."/>
            <person name="Serrano A."/>
            <person name="Linde D."/>
            <person name="Babiker R."/>
            <person name="Drula E."/>
            <person name="Ayuso-Fernandez I."/>
            <person name="Pacheco R."/>
            <person name="Padilla G."/>
            <person name="Ferreira P."/>
            <person name="Barriuso J."/>
            <person name="Kellner H."/>
            <person name="Castanera R."/>
            <person name="Alfaro M."/>
            <person name="Ramirez L."/>
            <person name="Pisabarro A.G."/>
            <person name="Kuo A."/>
            <person name="Tritt A."/>
            <person name="Lipzen A."/>
            <person name="He G."/>
            <person name="Yan M."/>
            <person name="Ng V."/>
            <person name="Cullen D."/>
            <person name="Martin F."/>
            <person name="Rosso M.-N."/>
            <person name="Henrissat B."/>
            <person name="Hibbett D."/>
            <person name="Martinez A.T."/>
            <person name="Grigoriev I.V."/>
        </authorList>
    </citation>
    <scope>NUCLEOTIDE SEQUENCE</scope>
    <source>
        <strain evidence="1">MF-IS2</strain>
    </source>
</reference>
<dbReference type="AlphaFoldDB" id="A0A9P6C298"/>
<accession>A0A9P6C298</accession>
<name>A0A9P6C298_9AGAR</name>
<protein>
    <submittedName>
        <fullName evidence="1">Uncharacterized protein</fullName>
    </submittedName>
</protein>